<evidence type="ECO:0000256" key="1">
    <source>
        <dbReference type="ARBA" id="ARBA00005854"/>
    </source>
</evidence>
<dbReference type="RefSeq" id="WP_221858115.1">
    <property type="nucleotide sequence ID" value="NZ_BAAAYV010000025.1"/>
</dbReference>
<feature type="domain" description="D-isomer specific 2-hydroxyacid dehydrogenase catalytic" evidence="4">
    <location>
        <begin position="56"/>
        <end position="316"/>
    </location>
</feature>
<evidence type="ECO:0000259" key="4">
    <source>
        <dbReference type="Pfam" id="PF00389"/>
    </source>
</evidence>
<dbReference type="Pfam" id="PF00389">
    <property type="entry name" value="2-Hacid_dh"/>
    <property type="match status" value="1"/>
</dbReference>
<dbReference type="PANTHER" id="PTHR42938">
    <property type="entry name" value="FORMATE DEHYDROGENASE 1"/>
    <property type="match status" value="1"/>
</dbReference>
<comment type="caution">
    <text evidence="6">The sequence shown here is derived from an EMBL/GenBank/DDBJ whole genome shotgun (WGS) entry which is preliminary data.</text>
</comment>
<sequence length="326" mass="33541">MTAGTTGTTGSTETERPVVWVPRPVHDDALARLESWAEVARGWGDRPVGFDAICDTVSGILLRTERVDGDMMRRAPRLRIVARHGAGADTVDQQTAAQLGIRVTTTPGANSRAVAEHAVALLLAVRRGIGVAAREGAAADRALLTGRELGGATLGLLGFGRIAREVARIARDGFGMRVLAHDPFAPAEAFAAAGVESASLARISQESDAVSVHIPLTAETRGVVGAGFLGRLPPGAVVVNTSRGGVVDEDALLSAIASGHLAGAGLDVTTVEPLPGDHPLRRHPQVVVTPHVGGQTAEAMRRVALEAADALRDALSPAAAQTAGTI</sequence>
<dbReference type="InterPro" id="IPR029753">
    <property type="entry name" value="D-isomer_DH_CS"/>
</dbReference>
<name>A0ABP7BUL0_9MICO</name>
<protein>
    <recommendedName>
        <fullName evidence="8">Hydroxyacid dehydrogenase</fullName>
    </recommendedName>
</protein>
<dbReference type="Proteomes" id="UP001410795">
    <property type="component" value="Unassembled WGS sequence"/>
</dbReference>
<evidence type="ECO:0000256" key="3">
    <source>
        <dbReference type="RuleBase" id="RU003719"/>
    </source>
</evidence>
<proteinExistence type="inferred from homology"/>
<dbReference type="InterPro" id="IPR006140">
    <property type="entry name" value="D-isomer_DH_NAD-bd"/>
</dbReference>
<evidence type="ECO:0000259" key="5">
    <source>
        <dbReference type="Pfam" id="PF02826"/>
    </source>
</evidence>
<comment type="similarity">
    <text evidence="1 3">Belongs to the D-isomer specific 2-hydroxyacid dehydrogenase family.</text>
</comment>
<dbReference type="Gene3D" id="3.40.50.720">
    <property type="entry name" value="NAD(P)-binding Rossmann-like Domain"/>
    <property type="match status" value="2"/>
</dbReference>
<evidence type="ECO:0000313" key="6">
    <source>
        <dbReference type="EMBL" id="GAA3668296.1"/>
    </source>
</evidence>
<dbReference type="InterPro" id="IPR006139">
    <property type="entry name" value="D-isomer_2_OHA_DH_cat_dom"/>
</dbReference>
<keyword evidence="7" id="KW-1185">Reference proteome</keyword>
<dbReference type="SUPFAM" id="SSF51735">
    <property type="entry name" value="NAD(P)-binding Rossmann-fold domains"/>
    <property type="match status" value="1"/>
</dbReference>
<keyword evidence="2 3" id="KW-0560">Oxidoreductase</keyword>
<accession>A0ABP7BUL0</accession>
<gene>
    <name evidence="6" type="ORF">GCM10022202_32920</name>
</gene>
<dbReference type="PANTHER" id="PTHR42938:SF9">
    <property type="entry name" value="FORMATE DEHYDROGENASE 1"/>
    <property type="match status" value="1"/>
</dbReference>
<reference evidence="7" key="1">
    <citation type="journal article" date="2019" name="Int. J. Syst. Evol. Microbiol.">
        <title>The Global Catalogue of Microorganisms (GCM) 10K type strain sequencing project: providing services to taxonomists for standard genome sequencing and annotation.</title>
        <authorList>
            <consortium name="The Broad Institute Genomics Platform"/>
            <consortium name="The Broad Institute Genome Sequencing Center for Infectious Disease"/>
            <person name="Wu L."/>
            <person name="Ma J."/>
        </authorList>
    </citation>
    <scope>NUCLEOTIDE SEQUENCE [LARGE SCALE GENOMIC DNA]</scope>
    <source>
        <strain evidence="7">JCM 16546</strain>
    </source>
</reference>
<evidence type="ECO:0000256" key="2">
    <source>
        <dbReference type="ARBA" id="ARBA00023002"/>
    </source>
</evidence>
<evidence type="ECO:0000313" key="7">
    <source>
        <dbReference type="Proteomes" id="UP001410795"/>
    </source>
</evidence>
<dbReference type="Pfam" id="PF02826">
    <property type="entry name" value="2-Hacid_dh_C"/>
    <property type="match status" value="1"/>
</dbReference>
<dbReference type="EMBL" id="BAAAYV010000025">
    <property type="protein sequence ID" value="GAA3668296.1"/>
    <property type="molecule type" value="Genomic_DNA"/>
</dbReference>
<organism evidence="6 7">
    <name type="scientific">Microbacterium marinilacus</name>
    <dbReference type="NCBI Taxonomy" id="415209"/>
    <lineage>
        <taxon>Bacteria</taxon>
        <taxon>Bacillati</taxon>
        <taxon>Actinomycetota</taxon>
        <taxon>Actinomycetes</taxon>
        <taxon>Micrococcales</taxon>
        <taxon>Microbacteriaceae</taxon>
        <taxon>Microbacterium</taxon>
    </lineage>
</organism>
<dbReference type="InterPro" id="IPR036291">
    <property type="entry name" value="NAD(P)-bd_dom_sf"/>
</dbReference>
<evidence type="ECO:0008006" key="8">
    <source>
        <dbReference type="Google" id="ProtNLM"/>
    </source>
</evidence>
<dbReference type="SUPFAM" id="SSF52283">
    <property type="entry name" value="Formate/glycerate dehydrogenase catalytic domain-like"/>
    <property type="match status" value="1"/>
</dbReference>
<dbReference type="PROSITE" id="PS00671">
    <property type="entry name" value="D_2_HYDROXYACID_DH_3"/>
    <property type="match status" value="1"/>
</dbReference>
<feature type="domain" description="D-isomer specific 2-hydroxyacid dehydrogenase NAD-binding" evidence="5">
    <location>
        <begin position="120"/>
        <end position="293"/>
    </location>
</feature>